<evidence type="ECO:0000313" key="10">
    <source>
        <dbReference type="Proteomes" id="UP000267368"/>
    </source>
</evidence>
<protein>
    <submittedName>
        <fullName evidence="9">Dimethyl sulfoxide reductase subunit B</fullName>
    </submittedName>
</protein>
<accession>A0A3N0AE63</accession>
<feature type="domain" description="4Fe-4S ferredoxin-type" evidence="8">
    <location>
        <begin position="91"/>
        <end position="120"/>
    </location>
</feature>
<feature type="domain" description="4Fe-4S ferredoxin-type" evidence="8">
    <location>
        <begin position="59"/>
        <end position="89"/>
    </location>
</feature>
<dbReference type="Pfam" id="PF13247">
    <property type="entry name" value="Fer4_11"/>
    <property type="match status" value="1"/>
</dbReference>
<keyword evidence="6" id="KW-0408">Iron</keyword>
<evidence type="ECO:0000256" key="7">
    <source>
        <dbReference type="ARBA" id="ARBA00023014"/>
    </source>
</evidence>
<feature type="domain" description="4Fe-4S ferredoxin-type" evidence="8">
    <location>
        <begin position="4"/>
        <end position="34"/>
    </location>
</feature>
<dbReference type="GO" id="GO:0046872">
    <property type="term" value="F:metal ion binding"/>
    <property type="evidence" value="ECO:0007669"/>
    <property type="project" value="UniProtKB-KW"/>
</dbReference>
<sequence length="206" mass="22026">MTQYAFHFDATRCTGCKTCEFACKDYKDLDADSAYRKVYECAGGETVRDADGCIRTTCFSYPVSISCNHCDSPACMQVCPTGAMHKDDQSGLVSVDEGKCIGCGYCHMACPYNSPKVDREKGHSVKCDGCAERLSAGESPVCVEACPARALAFGPVEEMGKLGERASIAPLPDASLTYPNLFVKACADAQPSDSRAGKIVNPLEVL</sequence>
<dbReference type="PANTHER" id="PTHR43177">
    <property type="entry name" value="PROTEIN NRFC"/>
    <property type="match status" value="1"/>
</dbReference>
<dbReference type="SUPFAM" id="SSF54862">
    <property type="entry name" value="4Fe-4S ferredoxins"/>
    <property type="match status" value="1"/>
</dbReference>
<dbReference type="Gene3D" id="3.30.70.20">
    <property type="match status" value="2"/>
</dbReference>
<reference evidence="10" key="1">
    <citation type="submission" date="2018-05" db="EMBL/GenBank/DDBJ databases">
        <title>Genome Sequencing of selected type strains of the family Eggerthellaceae.</title>
        <authorList>
            <person name="Danylec N."/>
            <person name="Stoll D.A."/>
            <person name="Doetsch A."/>
            <person name="Huch M."/>
        </authorList>
    </citation>
    <scope>NUCLEOTIDE SEQUENCE [LARGE SCALE GENOMIC DNA]</scope>
    <source>
        <strain evidence="10">DSM 17537</strain>
    </source>
</reference>
<keyword evidence="3" id="KW-0479">Metal-binding</keyword>
<keyword evidence="2" id="KW-0004">4Fe-4S</keyword>
<evidence type="ECO:0000256" key="2">
    <source>
        <dbReference type="ARBA" id="ARBA00022485"/>
    </source>
</evidence>
<name>A0A3N0AE63_9ACTN</name>
<dbReference type="InterPro" id="IPR017900">
    <property type="entry name" value="4Fe4S_Fe_S_CS"/>
</dbReference>
<keyword evidence="4" id="KW-0677">Repeat</keyword>
<dbReference type="RefSeq" id="WP_123198463.1">
    <property type="nucleotide sequence ID" value="NZ_QICB01000005.1"/>
</dbReference>
<gene>
    <name evidence="9" type="ORF">DMP07_07175</name>
</gene>
<evidence type="ECO:0000259" key="8">
    <source>
        <dbReference type="PROSITE" id="PS51379"/>
    </source>
</evidence>
<keyword evidence="5" id="KW-0249">Electron transport</keyword>
<evidence type="ECO:0000256" key="4">
    <source>
        <dbReference type="ARBA" id="ARBA00022737"/>
    </source>
</evidence>
<keyword evidence="1" id="KW-0813">Transport</keyword>
<dbReference type="OrthoDB" id="9779457at2"/>
<dbReference type="InterPro" id="IPR050954">
    <property type="entry name" value="ET_IronSulfur_Cluster-Binding"/>
</dbReference>
<keyword evidence="7" id="KW-0411">Iron-sulfur</keyword>
<proteinExistence type="predicted"/>
<dbReference type="PROSITE" id="PS00198">
    <property type="entry name" value="4FE4S_FER_1"/>
    <property type="match status" value="1"/>
</dbReference>
<comment type="caution">
    <text evidence="9">The sequence shown here is derived from an EMBL/GenBank/DDBJ whole genome shotgun (WGS) entry which is preliminary data.</text>
</comment>
<evidence type="ECO:0000256" key="5">
    <source>
        <dbReference type="ARBA" id="ARBA00022982"/>
    </source>
</evidence>
<evidence type="ECO:0000256" key="3">
    <source>
        <dbReference type="ARBA" id="ARBA00022723"/>
    </source>
</evidence>
<dbReference type="EMBL" id="QICB01000005">
    <property type="protein sequence ID" value="RNL19470.1"/>
    <property type="molecule type" value="Genomic_DNA"/>
</dbReference>
<dbReference type="InterPro" id="IPR017896">
    <property type="entry name" value="4Fe4S_Fe-S-bd"/>
</dbReference>
<dbReference type="Proteomes" id="UP000267368">
    <property type="component" value="Unassembled WGS sequence"/>
</dbReference>
<dbReference type="AlphaFoldDB" id="A0A3N0AE63"/>
<evidence type="ECO:0000256" key="1">
    <source>
        <dbReference type="ARBA" id="ARBA00022448"/>
    </source>
</evidence>
<dbReference type="GO" id="GO:0051539">
    <property type="term" value="F:4 iron, 4 sulfur cluster binding"/>
    <property type="evidence" value="ECO:0007669"/>
    <property type="project" value="UniProtKB-KW"/>
</dbReference>
<keyword evidence="10" id="KW-1185">Reference proteome</keyword>
<evidence type="ECO:0000256" key="6">
    <source>
        <dbReference type="ARBA" id="ARBA00023004"/>
    </source>
</evidence>
<organism evidence="9 10">
    <name type="scientific">Slackia faecicanis</name>
    <dbReference type="NCBI Taxonomy" id="255723"/>
    <lineage>
        <taxon>Bacteria</taxon>
        <taxon>Bacillati</taxon>
        <taxon>Actinomycetota</taxon>
        <taxon>Coriobacteriia</taxon>
        <taxon>Eggerthellales</taxon>
        <taxon>Eggerthellaceae</taxon>
        <taxon>Slackia</taxon>
    </lineage>
</organism>
<dbReference type="PANTHER" id="PTHR43177:SF5">
    <property type="entry name" value="ANAEROBIC DIMETHYL SULFOXIDE REDUCTASE CHAIN B-RELATED"/>
    <property type="match status" value="1"/>
</dbReference>
<evidence type="ECO:0000313" key="9">
    <source>
        <dbReference type="EMBL" id="RNL19470.1"/>
    </source>
</evidence>
<dbReference type="CDD" id="cd16371">
    <property type="entry name" value="DMSOR_beta_like"/>
    <property type="match status" value="1"/>
</dbReference>
<dbReference type="PROSITE" id="PS51379">
    <property type="entry name" value="4FE4S_FER_2"/>
    <property type="match status" value="3"/>
</dbReference>